<name>A0A9D2VVU0_9FIRM</name>
<dbReference type="GO" id="GO:0005694">
    <property type="term" value="C:chromosome"/>
    <property type="evidence" value="ECO:0007669"/>
    <property type="project" value="InterPro"/>
</dbReference>
<accession>A0A9D2VVU0</accession>
<reference evidence="2" key="2">
    <citation type="submission" date="2021-09" db="EMBL/GenBank/DDBJ databases">
        <authorList>
            <person name="Gilroy R."/>
        </authorList>
    </citation>
    <scope>NUCLEOTIDE SEQUENCE</scope>
    <source>
        <strain evidence="2">USAMLcec4-12693</strain>
    </source>
</reference>
<reference evidence="2" key="1">
    <citation type="journal article" date="2021" name="PeerJ">
        <title>Extensive microbial diversity within the chicken gut microbiome revealed by metagenomics and culture.</title>
        <authorList>
            <person name="Gilroy R."/>
            <person name="Ravi A."/>
            <person name="Getino M."/>
            <person name="Pursley I."/>
            <person name="Horton D.L."/>
            <person name="Alikhan N.F."/>
            <person name="Baker D."/>
            <person name="Gharbi K."/>
            <person name="Hall N."/>
            <person name="Watson M."/>
            <person name="Adriaenssens E.M."/>
            <person name="Foster-Nyarko E."/>
            <person name="Jarju S."/>
            <person name="Secka A."/>
            <person name="Antonio M."/>
            <person name="Oren A."/>
            <person name="Chaudhuri R.R."/>
            <person name="La Ragione R."/>
            <person name="Hildebrand F."/>
            <person name="Pallen M.J."/>
        </authorList>
    </citation>
    <scope>NUCLEOTIDE SEQUENCE</scope>
    <source>
        <strain evidence="2">USAMLcec4-12693</strain>
    </source>
</reference>
<sequence length="408" mass="47935">MARFETRILNTLLDSYEKSSLFRGDNKVAVHISFRFTKSSLPEYFDESSLSYESIHAWAHEMEEKGWLEIAWKSGKEGHIIERLILDAQKVPEIYQYLRRKPLSRLICEQLEIIRSARETCRTPVAECFLAWLEERLLKNRPVKEFIDLACPEDTERLLQAVTAIEENEKESYQREFSIREFADSKALEKIEGKLGKVFRTFSEEFKGMETEDILAEYGIYHTPNYIYLKGEGVVDFGNDENARLKLSAVRQGIGISGEDLSDIRISGTERTKKVITIENLTTFFRWEEKDALIIYLGGYHNRVRRTLLEKIYREMPEIQYLHFGDIDVGGFEIYKDLCRKTGISFLPYHMGLEELSMYREFSRPLTENDKRRLKRLMEQAESDGAPYLETLQLMMEWGIKLEQECIR</sequence>
<dbReference type="InterPro" id="IPR036078">
    <property type="entry name" value="Spo11/TopoVI_A_sf"/>
</dbReference>
<dbReference type="Proteomes" id="UP000813420">
    <property type="component" value="Unassembled WGS sequence"/>
</dbReference>
<protein>
    <submittedName>
        <fullName evidence="2">DUF2220 family protein</fullName>
    </submittedName>
</protein>
<dbReference type="InterPro" id="IPR024534">
    <property type="entry name" value="JetD_C"/>
</dbReference>
<dbReference type="AlphaFoldDB" id="A0A9D2VVU0"/>
<comment type="caution">
    <text evidence="2">The sequence shown here is derived from an EMBL/GenBank/DDBJ whole genome shotgun (WGS) entry which is preliminary data.</text>
</comment>
<gene>
    <name evidence="2" type="ORF">K8V39_01280</name>
</gene>
<dbReference type="SUPFAM" id="SSF56726">
    <property type="entry name" value="DNA topoisomerase IV, alpha subunit"/>
    <property type="match status" value="1"/>
</dbReference>
<evidence type="ECO:0000313" key="3">
    <source>
        <dbReference type="Proteomes" id="UP000813420"/>
    </source>
</evidence>
<dbReference type="RefSeq" id="WP_277271516.1">
    <property type="nucleotide sequence ID" value="NZ_DYXE01000011.1"/>
</dbReference>
<dbReference type="EMBL" id="DYXE01000011">
    <property type="protein sequence ID" value="HJH48879.1"/>
    <property type="molecule type" value="Genomic_DNA"/>
</dbReference>
<evidence type="ECO:0000313" key="2">
    <source>
        <dbReference type="EMBL" id="HJH48879.1"/>
    </source>
</evidence>
<organism evidence="2 3">
    <name type="scientific">Merdimonas faecis</name>
    <dbReference type="NCBI Taxonomy" id="1653435"/>
    <lineage>
        <taxon>Bacteria</taxon>
        <taxon>Bacillati</taxon>
        <taxon>Bacillota</taxon>
        <taxon>Clostridia</taxon>
        <taxon>Lachnospirales</taxon>
        <taxon>Lachnospiraceae</taxon>
        <taxon>Merdimonas</taxon>
    </lineage>
</organism>
<dbReference type="Pfam" id="PF09983">
    <property type="entry name" value="JetD_C"/>
    <property type="match status" value="1"/>
</dbReference>
<dbReference type="GO" id="GO:0003677">
    <property type="term" value="F:DNA binding"/>
    <property type="evidence" value="ECO:0007669"/>
    <property type="project" value="InterPro"/>
</dbReference>
<proteinExistence type="predicted"/>
<dbReference type="Gene3D" id="3.40.1360.10">
    <property type="match status" value="1"/>
</dbReference>
<feature type="domain" description="Wadjet protein JetD C-terminal" evidence="1">
    <location>
        <begin position="271"/>
        <end position="407"/>
    </location>
</feature>
<evidence type="ECO:0000259" key="1">
    <source>
        <dbReference type="Pfam" id="PF09983"/>
    </source>
</evidence>